<reference evidence="1 2" key="1">
    <citation type="submission" date="2018-10" db="EMBL/GenBank/DDBJ databases">
        <authorList>
            <person name="Ekblom R."/>
            <person name="Jareborg N."/>
        </authorList>
    </citation>
    <scope>NUCLEOTIDE SEQUENCE [LARGE SCALE GENOMIC DNA]</scope>
    <source>
        <tissue evidence="1">Muscle</tissue>
    </source>
</reference>
<evidence type="ECO:0000313" key="1">
    <source>
        <dbReference type="EMBL" id="VCX37065.1"/>
    </source>
</evidence>
<evidence type="ECO:0000313" key="2">
    <source>
        <dbReference type="Proteomes" id="UP000269945"/>
    </source>
</evidence>
<protein>
    <submittedName>
        <fullName evidence="1">Uncharacterized protein</fullName>
    </submittedName>
</protein>
<gene>
    <name evidence="1" type="ORF">BN2614_LOCUS5</name>
</gene>
<organism evidence="1 2">
    <name type="scientific">Gulo gulo</name>
    <name type="common">Wolverine</name>
    <name type="synonym">Gluton</name>
    <dbReference type="NCBI Taxonomy" id="48420"/>
    <lineage>
        <taxon>Eukaryota</taxon>
        <taxon>Metazoa</taxon>
        <taxon>Chordata</taxon>
        <taxon>Craniata</taxon>
        <taxon>Vertebrata</taxon>
        <taxon>Euteleostomi</taxon>
        <taxon>Mammalia</taxon>
        <taxon>Eutheria</taxon>
        <taxon>Laurasiatheria</taxon>
        <taxon>Carnivora</taxon>
        <taxon>Caniformia</taxon>
        <taxon>Musteloidea</taxon>
        <taxon>Mustelidae</taxon>
        <taxon>Guloninae</taxon>
        <taxon>Gulo</taxon>
    </lineage>
</organism>
<accession>A0A9X9M585</accession>
<dbReference type="AlphaFoldDB" id="A0A9X9M585"/>
<dbReference type="Proteomes" id="UP000269945">
    <property type="component" value="Unassembled WGS sequence"/>
</dbReference>
<name>A0A9X9M585_GULGU</name>
<sequence length="24" mass="3060">MWLWFSRGRSGSYWTLFRKTCMKM</sequence>
<keyword evidence="2" id="KW-1185">Reference proteome</keyword>
<dbReference type="EMBL" id="CYRY02042990">
    <property type="protein sequence ID" value="VCX37065.1"/>
    <property type="molecule type" value="Genomic_DNA"/>
</dbReference>
<proteinExistence type="predicted"/>
<comment type="caution">
    <text evidence="1">The sequence shown here is derived from an EMBL/GenBank/DDBJ whole genome shotgun (WGS) entry which is preliminary data.</text>
</comment>